<feature type="chain" id="PRO_5045246117" evidence="8">
    <location>
        <begin position="21"/>
        <end position="378"/>
    </location>
</feature>
<sequence>MSFVVVMFFVSALFSSQANAANTIPGGPSTNGNTSMDSMITYDDMIKELKKIEHTSKGKVEVFTLDEYGKSEQNRSFYVAKVGTGPMKIWVQAQIHGDEKLTTDAVLELLKTFGSNGSEDIEKILKETTIYAIPMYNPDGSIMNTRTTVLHDENGQPRVDNRGHAMTIDLNRDWGENGFQAKESLVFYKYWADVKPDFAVDLHHQGFKTVYGTNDSTSMSLGVSLAPNGPTLPSIKDGLYNDLTRQMNVYVYDALKDYGYMHIDRYQTGSGDKRYEIDIKGGVVSAMMMGLNYDNINPTNHSNPAIFFETKGNTRDGNLGQKSNGHLIKQNYLGLKALLYGLVTGEVEKVNPNRWDEEIPTYPLAGYQTDSGIVPVGY</sequence>
<comment type="caution">
    <text evidence="7">Lacks conserved residue(s) required for the propagation of feature annotation.</text>
</comment>
<evidence type="ECO:0000256" key="5">
    <source>
        <dbReference type="ARBA" id="ARBA00022833"/>
    </source>
</evidence>
<keyword evidence="8" id="KW-0732">Signal</keyword>
<evidence type="ECO:0000313" key="10">
    <source>
        <dbReference type="EMBL" id="MBS4192320.1"/>
    </source>
</evidence>
<dbReference type="InterPro" id="IPR000834">
    <property type="entry name" value="Peptidase_M14"/>
</dbReference>
<feature type="signal peptide" evidence="8">
    <location>
        <begin position="1"/>
        <end position="20"/>
    </location>
</feature>
<proteinExistence type="inferred from homology"/>
<name>A0ABS5NWW5_9BACI</name>
<keyword evidence="4" id="KW-0378">Hydrolase</keyword>
<comment type="similarity">
    <text evidence="2 7">Belongs to the peptidase M14 family.</text>
</comment>
<evidence type="ECO:0000256" key="3">
    <source>
        <dbReference type="ARBA" id="ARBA00022670"/>
    </source>
</evidence>
<keyword evidence="11" id="KW-1185">Reference proteome</keyword>
<evidence type="ECO:0000256" key="1">
    <source>
        <dbReference type="ARBA" id="ARBA00001947"/>
    </source>
</evidence>
<organism evidence="10 11">
    <name type="scientific">Cytobacillus citreus</name>
    <dbReference type="NCBI Taxonomy" id="2833586"/>
    <lineage>
        <taxon>Bacteria</taxon>
        <taxon>Bacillati</taxon>
        <taxon>Bacillota</taxon>
        <taxon>Bacilli</taxon>
        <taxon>Bacillales</taxon>
        <taxon>Bacillaceae</taxon>
        <taxon>Cytobacillus</taxon>
    </lineage>
</organism>
<dbReference type="PANTHER" id="PTHR11705">
    <property type="entry name" value="PROTEASE FAMILY M14 CARBOXYPEPTIDASE A,B"/>
    <property type="match status" value="1"/>
</dbReference>
<protein>
    <submittedName>
        <fullName evidence="10">Tat (Twin-arginine translocation) pathway signal sequence</fullName>
    </submittedName>
</protein>
<dbReference type="SUPFAM" id="SSF53187">
    <property type="entry name" value="Zn-dependent exopeptidases"/>
    <property type="match status" value="1"/>
</dbReference>
<keyword evidence="6" id="KW-0482">Metalloprotease</keyword>
<evidence type="ECO:0000313" key="11">
    <source>
        <dbReference type="Proteomes" id="UP000681027"/>
    </source>
</evidence>
<dbReference type="SMART" id="SM00631">
    <property type="entry name" value="Zn_pept"/>
    <property type="match status" value="1"/>
</dbReference>
<evidence type="ECO:0000256" key="8">
    <source>
        <dbReference type="SAM" id="SignalP"/>
    </source>
</evidence>
<evidence type="ECO:0000256" key="4">
    <source>
        <dbReference type="ARBA" id="ARBA00022801"/>
    </source>
</evidence>
<comment type="cofactor">
    <cofactor evidence="1">
        <name>Zn(2+)</name>
        <dbReference type="ChEBI" id="CHEBI:29105"/>
    </cofactor>
</comment>
<dbReference type="PROSITE" id="PS52035">
    <property type="entry name" value="PEPTIDASE_M14"/>
    <property type="match status" value="1"/>
</dbReference>
<gene>
    <name evidence="10" type="ORF">KHA94_19350</name>
</gene>
<keyword evidence="5" id="KW-0862">Zinc</keyword>
<accession>A0ABS5NWW5</accession>
<feature type="domain" description="Peptidase M14" evidence="9">
    <location>
        <begin position="38"/>
        <end position="290"/>
    </location>
</feature>
<keyword evidence="3" id="KW-0645">Protease</keyword>
<evidence type="ECO:0000259" key="9">
    <source>
        <dbReference type="PROSITE" id="PS52035"/>
    </source>
</evidence>
<dbReference type="Gene3D" id="3.40.630.10">
    <property type="entry name" value="Zn peptidases"/>
    <property type="match status" value="1"/>
</dbReference>
<reference evidence="10 11" key="1">
    <citation type="submission" date="2021-05" db="EMBL/GenBank/DDBJ databases">
        <title>Novel Bacillus species.</title>
        <authorList>
            <person name="Liu G."/>
        </authorList>
    </citation>
    <scope>NUCLEOTIDE SEQUENCE [LARGE SCALE GENOMIC DNA]</scope>
    <source>
        <strain evidence="10 11">FJAT-49705</strain>
    </source>
</reference>
<dbReference type="Pfam" id="PF00246">
    <property type="entry name" value="Peptidase_M14"/>
    <property type="match status" value="1"/>
</dbReference>
<dbReference type="EMBL" id="JAGYPM010000004">
    <property type="protein sequence ID" value="MBS4192320.1"/>
    <property type="molecule type" value="Genomic_DNA"/>
</dbReference>
<evidence type="ECO:0000256" key="6">
    <source>
        <dbReference type="ARBA" id="ARBA00023049"/>
    </source>
</evidence>
<evidence type="ECO:0000256" key="7">
    <source>
        <dbReference type="PROSITE-ProRule" id="PRU01379"/>
    </source>
</evidence>
<dbReference type="Proteomes" id="UP000681027">
    <property type="component" value="Unassembled WGS sequence"/>
</dbReference>
<comment type="caution">
    <text evidence="10">The sequence shown here is derived from an EMBL/GenBank/DDBJ whole genome shotgun (WGS) entry which is preliminary data.</text>
</comment>
<evidence type="ECO:0000256" key="2">
    <source>
        <dbReference type="ARBA" id="ARBA00005988"/>
    </source>
</evidence>
<dbReference type="PANTHER" id="PTHR11705:SF143">
    <property type="entry name" value="SLL0236 PROTEIN"/>
    <property type="match status" value="1"/>
</dbReference>